<name>A0A8H5CMN6_9AGAR</name>
<feature type="region of interest" description="Disordered" evidence="1">
    <location>
        <begin position="68"/>
        <end position="88"/>
    </location>
</feature>
<feature type="compositionally biased region" description="Low complexity" evidence="1">
    <location>
        <begin position="16"/>
        <end position="25"/>
    </location>
</feature>
<evidence type="ECO:0000313" key="2">
    <source>
        <dbReference type="EMBL" id="KAF5343643.1"/>
    </source>
</evidence>
<feature type="compositionally biased region" description="Basic and acidic residues" evidence="1">
    <location>
        <begin position="27"/>
        <end position="38"/>
    </location>
</feature>
<dbReference type="Proteomes" id="UP000559027">
    <property type="component" value="Unassembled WGS sequence"/>
</dbReference>
<gene>
    <name evidence="2" type="ORF">D9756_011542</name>
</gene>
<dbReference type="EMBL" id="JAACJO010000092">
    <property type="protein sequence ID" value="KAF5343643.1"/>
    <property type="molecule type" value="Genomic_DNA"/>
</dbReference>
<evidence type="ECO:0000256" key="1">
    <source>
        <dbReference type="SAM" id="MobiDB-lite"/>
    </source>
</evidence>
<accession>A0A8H5CMN6</accession>
<keyword evidence="3" id="KW-1185">Reference proteome</keyword>
<feature type="compositionally biased region" description="Polar residues" evidence="1">
    <location>
        <begin position="68"/>
        <end position="77"/>
    </location>
</feature>
<proteinExistence type="predicted"/>
<dbReference type="AlphaFoldDB" id="A0A8H5CMN6"/>
<organism evidence="2 3">
    <name type="scientific">Leucocoprinus leucothites</name>
    <dbReference type="NCBI Taxonomy" id="201217"/>
    <lineage>
        <taxon>Eukaryota</taxon>
        <taxon>Fungi</taxon>
        <taxon>Dikarya</taxon>
        <taxon>Basidiomycota</taxon>
        <taxon>Agaricomycotina</taxon>
        <taxon>Agaricomycetes</taxon>
        <taxon>Agaricomycetidae</taxon>
        <taxon>Agaricales</taxon>
        <taxon>Agaricineae</taxon>
        <taxon>Agaricaceae</taxon>
        <taxon>Leucocoprinus</taxon>
    </lineage>
</organism>
<comment type="caution">
    <text evidence="2">The sequence shown here is derived from an EMBL/GenBank/DDBJ whole genome shotgun (WGS) entry which is preliminary data.</text>
</comment>
<protein>
    <submittedName>
        <fullName evidence="2">Uncharacterized protein</fullName>
    </submittedName>
</protein>
<sequence length="88" mass="10038">MSSSTLPLTVNPPDASHSNSSTTSSQKQRETFVNRRPENMALDTKGTDFMEYIPDKRYLAGTLVATRTQESKPSQMRSVIRRVQQREY</sequence>
<evidence type="ECO:0000313" key="3">
    <source>
        <dbReference type="Proteomes" id="UP000559027"/>
    </source>
</evidence>
<feature type="region of interest" description="Disordered" evidence="1">
    <location>
        <begin position="1"/>
        <end position="39"/>
    </location>
</feature>
<reference evidence="2 3" key="1">
    <citation type="journal article" date="2020" name="ISME J.">
        <title>Uncovering the hidden diversity of litter-decomposition mechanisms in mushroom-forming fungi.</title>
        <authorList>
            <person name="Floudas D."/>
            <person name="Bentzer J."/>
            <person name="Ahren D."/>
            <person name="Johansson T."/>
            <person name="Persson P."/>
            <person name="Tunlid A."/>
        </authorList>
    </citation>
    <scope>NUCLEOTIDE SEQUENCE [LARGE SCALE GENOMIC DNA]</scope>
    <source>
        <strain evidence="2 3">CBS 146.42</strain>
    </source>
</reference>